<proteinExistence type="predicted"/>
<accession>A0ABV4X2E0</accession>
<organism evidence="1 2">
    <name type="scientific">Floridaenema aerugineum BLCC-F46</name>
    <dbReference type="NCBI Taxonomy" id="3153654"/>
    <lineage>
        <taxon>Bacteria</taxon>
        <taxon>Bacillati</taxon>
        <taxon>Cyanobacteriota</taxon>
        <taxon>Cyanophyceae</taxon>
        <taxon>Oscillatoriophycideae</taxon>
        <taxon>Aerosakkonematales</taxon>
        <taxon>Aerosakkonemataceae</taxon>
        <taxon>Floridanema</taxon>
        <taxon>Floridanema aerugineum</taxon>
    </lineage>
</organism>
<evidence type="ECO:0000313" key="2">
    <source>
        <dbReference type="Proteomes" id="UP001576774"/>
    </source>
</evidence>
<evidence type="ECO:0000313" key="1">
    <source>
        <dbReference type="EMBL" id="MFB2876925.1"/>
    </source>
</evidence>
<comment type="caution">
    <text evidence="1">The sequence shown here is derived from an EMBL/GenBank/DDBJ whole genome shotgun (WGS) entry which is preliminary data.</text>
</comment>
<dbReference type="Proteomes" id="UP001576774">
    <property type="component" value="Unassembled WGS sequence"/>
</dbReference>
<gene>
    <name evidence="1" type="ORF">ACE1CC_08515</name>
</gene>
<dbReference type="RefSeq" id="WP_413270041.1">
    <property type="nucleotide sequence ID" value="NZ_JBHFNQ010000064.1"/>
</dbReference>
<sequence length="64" mass="7318">MALINSILDRSVPGVYVTEDTFGAFPAGIATYSTVYMLSRQYHQPLLTFYQYSLFCQKLFLTPE</sequence>
<protein>
    <submittedName>
        <fullName evidence="1">Uncharacterized protein</fullName>
    </submittedName>
</protein>
<keyword evidence="2" id="KW-1185">Reference proteome</keyword>
<name>A0ABV4X2E0_9CYAN</name>
<dbReference type="EMBL" id="JBHFNQ010000064">
    <property type="protein sequence ID" value="MFB2876925.1"/>
    <property type="molecule type" value="Genomic_DNA"/>
</dbReference>
<reference evidence="1 2" key="1">
    <citation type="submission" date="2024-09" db="EMBL/GenBank/DDBJ databases">
        <title>Floridaenema gen nov. (Aerosakkonemataceae, Aerosakkonematales ord. nov., Cyanobacteria) from benthic tropical and subtropical fresh waters, with the description of four new species.</title>
        <authorList>
            <person name="Moretto J.A."/>
            <person name="Berthold D.E."/>
            <person name="Lefler F.W."/>
            <person name="Huang I.-S."/>
            <person name="Laughinghouse H. IV."/>
        </authorList>
    </citation>
    <scope>NUCLEOTIDE SEQUENCE [LARGE SCALE GENOMIC DNA]</scope>
    <source>
        <strain evidence="1 2">BLCC-F46</strain>
    </source>
</reference>